<evidence type="ECO:0000259" key="1">
    <source>
        <dbReference type="Pfam" id="PF00144"/>
    </source>
</evidence>
<feature type="non-terminal residue" evidence="2">
    <location>
        <position position="1"/>
    </location>
</feature>
<dbReference type="PANTHER" id="PTHR43283:SF7">
    <property type="entry name" value="BETA-LACTAMASE-RELATED DOMAIN-CONTAINING PROTEIN"/>
    <property type="match status" value="1"/>
</dbReference>
<comment type="caution">
    <text evidence="2">The sequence shown here is derived from an EMBL/GenBank/DDBJ whole genome shotgun (WGS) entry which is preliminary data.</text>
</comment>
<feature type="domain" description="Beta-lactamase-related" evidence="1">
    <location>
        <begin position="30"/>
        <end position="216"/>
    </location>
</feature>
<name>X1S9F2_9ZZZZ</name>
<evidence type="ECO:0000313" key="2">
    <source>
        <dbReference type="EMBL" id="GAI75741.1"/>
    </source>
</evidence>
<dbReference type="InterPro" id="IPR050789">
    <property type="entry name" value="Diverse_Enzym_Activities"/>
</dbReference>
<proteinExistence type="predicted"/>
<accession>X1S9F2</accession>
<dbReference type="InterPro" id="IPR012338">
    <property type="entry name" value="Beta-lactam/transpept-like"/>
</dbReference>
<protein>
    <recommendedName>
        <fullName evidence="1">Beta-lactamase-related domain-containing protein</fullName>
    </recommendedName>
</protein>
<dbReference type="InterPro" id="IPR001466">
    <property type="entry name" value="Beta-lactam-related"/>
</dbReference>
<sequence>DASITPFSNRCHQSKESVSKGSNKYFPENSMLIFKDNKLVFEEYFEGHKYKWDAPKHHGELVTWDRTMLHDVKSVTKSITSTCIGIAVDKGFIESVHQSIFDYLPEHQHLNTDGKDKITIEHLLTMTSGLEWNEWGAPLSSPANDIVGLWFPPCEDPITCVLQRPLVDEPGTSFTYNGGGMNVLGEIIKNATGMNIDEFSGKYLFEPLETDSFDWWQRFENGVIEASGLQWVHQQLPVALQ</sequence>
<dbReference type="AlphaFoldDB" id="X1S9F2"/>
<dbReference type="EMBL" id="BARW01010395">
    <property type="protein sequence ID" value="GAI75741.1"/>
    <property type="molecule type" value="Genomic_DNA"/>
</dbReference>
<dbReference type="Gene3D" id="3.40.710.10">
    <property type="entry name" value="DD-peptidase/beta-lactamase superfamily"/>
    <property type="match status" value="1"/>
</dbReference>
<gene>
    <name evidence="2" type="ORF">S12H4_20485</name>
</gene>
<reference evidence="2" key="1">
    <citation type="journal article" date="2014" name="Front. Microbiol.">
        <title>High frequency of phylogenetically diverse reductive dehalogenase-homologous genes in deep subseafloor sedimentary metagenomes.</title>
        <authorList>
            <person name="Kawai M."/>
            <person name="Futagami T."/>
            <person name="Toyoda A."/>
            <person name="Takaki Y."/>
            <person name="Nishi S."/>
            <person name="Hori S."/>
            <person name="Arai W."/>
            <person name="Tsubouchi T."/>
            <person name="Morono Y."/>
            <person name="Uchiyama I."/>
            <person name="Ito T."/>
            <person name="Fujiyama A."/>
            <person name="Inagaki F."/>
            <person name="Takami H."/>
        </authorList>
    </citation>
    <scope>NUCLEOTIDE SEQUENCE</scope>
    <source>
        <strain evidence="2">Expedition CK06-06</strain>
    </source>
</reference>
<dbReference type="Pfam" id="PF00144">
    <property type="entry name" value="Beta-lactamase"/>
    <property type="match status" value="1"/>
</dbReference>
<dbReference type="PANTHER" id="PTHR43283">
    <property type="entry name" value="BETA-LACTAMASE-RELATED"/>
    <property type="match status" value="1"/>
</dbReference>
<dbReference type="SUPFAM" id="SSF56601">
    <property type="entry name" value="beta-lactamase/transpeptidase-like"/>
    <property type="match status" value="1"/>
</dbReference>
<organism evidence="2">
    <name type="scientific">marine sediment metagenome</name>
    <dbReference type="NCBI Taxonomy" id="412755"/>
    <lineage>
        <taxon>unclassified sequences</taxon>
        <taxon>metagenomes</taxon>
        <taxon>ecological metagenomes</taxon>
    </lineage>
</organism>